<keyword evidence="2" id="KW-0802">TPR repeat</keyword>
<dbReference type="AlphaFoldDB" id="A0A7K1TES5"/>
<protein>
    <recommendedName>
        <fullName evidence="5">Tetratricopeptide repeat protein</fullName>
    </recommendedName>
</protein>
<evidence type="ECO:0000313" key="3">
    <source>
        <dbReference type="EMBL" id="MVN76905.1"/>
    </source>
</evidence>
<dbReference type="RefSeq" id="WP_157565256.1">
    <property type="nucleotide sequence ID" value="NZ_WQKZ01000002.1"/>
</dbReference>
<name>A0A7K1TES5_9BACT</name>
<gene>
    <name evidence="3" type="ORF">GO988_11275</name>
</gene>
<comment type="caution">
    <text evidence="3">The sequence shown here is derived from an EMBL/GenBank/DDBJ whole genome shotgun (WGS) entry which is preliminary data.</text>
</comment>
<dbReference type="Gene3D" id="1.25.40.10">
    <property type="entry name" value="Tetratricopeptide repeat domain"/>
    <property type="match status" value="1"/>
</dbReference>
<dbReference type="InterPro" id="IPR051012">
    <property type="entry name" value="CellSynth/LPSAsmb/PSIAsmb"/>
</dbReference>
<organism evidence="3 4">
    <name type="scientific">Hymenobacter ginkgonis</name>
    <dbReference type="NCBI Taxonomy" id="2682976"/>
    <lineage>
        <taxon>Bacteria</taxon>
        <taxon>Pseudomonadati</taxon>
        <taxon>Bacteroidota</taxon>
        <taxon>Cytophagia</taxon>
        <taxon>Cytophagales</taxon>
        <taxon>Hymenobacteraceae</taxon>
        <taxon>Hymenobacter</taxon>
    </lineage>
</organism>
<keyword evidence="1" id="KW-0677">Repeat</keyword>
<dbReference type="InterPro" id="IPR011990">
    <property type="entry name" value="TPR-like_helical_dom_sf"/>
</dbReference>
<reference evidence="3 4" key="1">
    <citation type="submission" date="2019-12" db="EMBL/GenBank/DDBJ databases">
        <title>Hymenobacter sp. HMF4947 Genome sequencing and assembly.</title>
        <authorList>
            <person name="Kang H."/>
            <person name="Cha I."/>
            <person name="Kim H."/>
            <person name="Joh K."/>
        </authorList>
    </citation>
    <scope>NUCLEOTIDE SEQUENCE [LARGE SCALE GENOMIC DNA]</scope>
    <source>
        <strain evidence="3 4">HMF4947</strain>
    </source>
</reference>
<accession>A0A7K1TES5</accession>
<evidence type="ECO:0000256" key="2">
    <source>
        <dbReference type="ARBA" id="ARBA00022803"/>
    </source>
</evidence>
<dbReference type="PANTHER" id="PTHR45586:SF1">
    <property type="entry name" value="LIPOPOLYSACCHARIDE ASSEMBLY PROTEIN B"/>
    <property type="match status" value="1"/>
</dbReference>
<dbReference type="SUPFAM" id="SSF48452">
    <property type="entry name" value="TPR-like"/>
    <property type="match status" value="1"/>
</dbReference>
<proteinExistence type="predicted"/>
<dbReference type="PANTHER" id="PTHR45586">
    <property type="entry name" value="TPR REPEAT-CONTAINING PROTEIN PA4667"/>
    <property type="match status" value="1"/>
</dbReference>
<dbReference type="EMBL" id="WQKZ01000002">
    <property type="protein sequence ID" value="MVN76905.1"/>
    <property type="molecule type" value="Genomic_DNA"/>
</dbReference>
<dbReference type="Proteomes" id="UP000441336">
    <property type="component" value="Unassembled WGS sequence"/>
</dbReference>
<evidence type="ECO:0000256" key="1">
    <source>
        <dbReference type="ARBA" id="ARBA00022737"/>
    </source>
</evidence>
<evidence type="ECO:0008006" key="5">
    <source>
        <dbReference type="Google" id="ProtNLM"/>
    </source>
</evidence>
<sequence length="408" mass="46717">MEHLKTTKELQNSLFEQLEFLRSSCQLYDAGNSSEAIRMAVILRVLLSDPESGSRSRSQSLLTQLGLKDNINYYSISPIPDKRSIIFSSLIMAFTNGASSFMPNLSIPTIELNFKDWWNSFVSITDAAKLTRSLLIKSLADKDGGAHVDPSIKDDYAEATQNKGFAFQIKTAKSGEPIDVSGDEFVDFDEIRHFIYLRQFAHEVLCTFDLKIGLVKVFDYVSTITKISIQDRAQEIIKIQDEDEREIAIQELNSTYPNHTSLSIIKSNIYYATKKYNKAKIILEALIKAEPNNLYAHNNYAILHNFHFNDPQKAIHHYEIALRDDKHNIDSHRNYAILLAQSGQYYKSKTQFEYTLKLHPNYAPTHYGYAILLKDYLNNPEKGKHHYLRACELDAQHKTPQNDMAFGV</sequence>
<keyword evidence="4" id="KW-1185">Reference proteome</keyword>
<evidence type="ECO:0000313" key="4">
    <source>
        <dbReference type="Proteomes" id="UP000441336"/>
    </source>
</evidence>